<dbReference type="InterPro" id="IPR044925">
    <property type="entry name" value="His-Me_finger_sf"/>
</dbReference>
<dbReference type="GO" id="GO:0046872">
    <property type="term" value="F:metal ion binding"/>
    <property type="evidence" value="ECO:0007669"/>
    <property type="project" value="UniProtKB-KW"/>
</dbReference>
<evidence type="ECO:0000256" key="4">
    <source>
        <dbReference type="PIRSR" id="PIRSR640255-1"/>
    </source>
</evidence>
<dbReference type="Pfam" id="PF01223">
    <property type="entry name" value="Endonuclease_NS"/>
    <property type="match status" value="1"/>
</dbReference>
<keyword evidence="5" id="KW-0479">Metal-binding</keyword>
<keyword evidence="3" id="KW-0255">Endonuclease</keyword>
<evidence type="ECO:0000313" key="8">
    <source>
        <dbReference type="EMBL" id="CAG6707404.1"/>
    </source>
</evidence>
<evidence type="ECO:0000256" key="3">
    <source>
        <dbReference type="ARBA" id="ARBA00022759"/>
    </source>
</evidence>
<feature type="signal peptide" evidence="6">
    <location>
        <begin position="1"/>
        <end position="18"/>
    </location>
</feature>
<organism evidence="8">
    <name type="scientific">Cacopsylla melanoneura</name>
    <dbReference type="NCBI Taxonomy" id="428564"/>
    <lineage>
        <taxon>Eukaryota</taxon>
        <taxon>Metazoa</taxon>
        <taxon>Ecdysozoa</taxon>
        <taxon>Arthropoda</taxon>
        <taxon>Hexapoda</taxon>
        <taxon>Insecta</taxon>
        <taxon>Pterygota</taxon>
        <taxon>Neoptera</taxon>
        <taxon>Paraneoptera</taxon>
        <taxon>Hemiptera</taxon>
        <taxon>Sternorrhyncha</taxon>
        <taxon>Psylloidea</taxon>
        <taxon>Psyllidae</taxon>
        <taxon>Psyllinae</taxon>
        <taxon>Cacopsylla</taxon>
    </lineage>
</organism>
<keyword evidence="2" id="KW-0540">Nuclease</keyword>
<evidence type="ECO:0000256" key="1">
    <source>
        <dbReference type="ARBA" id="ARBA00010052"/>
    </source>
</evidence>
<keyword evidence="3" id="KW-0378">Hydrolase</keyword>
<dbReference type="AlphaFoldDB" id="A0A8D8XU83"/>
<comment type="similarity">
    <text evidence="1">Belongs to the DNA/RNA non-specific endonuclease family.</text>
</comment>
<reference evidence="8" key="1">
    <citation type="submission" date="2021-05" db="EMBL/GenBank/DDBJ databases">
        <authorList>
            <person name="Alioto T."/>
            <person name="Alioto T."/>
            <person name="Gomez Garrido J."/>
        </authorList>
    </citation>
    <scope>NUCLEOTIDE SEQUENCE</scope>
</reference>
<dbReference type="GO" id="GO:0000014">
    <property type="term" value="F:single-stranded DNA endodeoxyribonuclease activity"/>
    <property type="evidence" value="ECO:0007669"/>
    <property type="project" value="TreeGrafter"/>
</dbReference>
<dbReference type="InterPro" id="IPR040255">
    <property type="entry name" value="Non-specific_endonuclease"/>
</dbReference>
<dbReference type="GO" id="GO:0005743">
    <property type="term" value="C:mitochondrial inner membrane"/>
    <property type="evidence" value="ECO:0007669"/>
    <property type="project" value="TreeGrafter"/>
</dbReference>
<feature type="domain" description="DNA/RNA non-specific endonuclease/pyrophosphatase/phosphodiesterase" evidence="7">
    <location>
        <begin position="150"/>
        <end position="388"/>
    </location>
</feature>
<dbReference type="EMBL" id="HBUF01344108">
    <property type="protein sequence ID" value="CAG6707404.1"/>
    <property type="molecule type" value="Transcribed_RNA"/>
</dbReference>
<proteinExistence type="inferred from homology"/>
<dbReference type="PANTHER" id="PTHR13966">
    <property type="entry name" value="ENDONUCLEASE RELATED"/>
    <property type="match status" value="1"/>
</dbReference>
<dbReference type="SUPFAM" id="SSF54060">
    <property type="entry name" value="His-Me finger endonucleases"/>
    <property type="match status" value="1"/>
</dbReference>
<keyword evidence="6" id="KW-0732">Signal</keyword>
<dbReference type="GO" id="GO:0005634">
    <property type="term" value="C:nucleus"/>
    <property type="evidence" value="ECO:0007669"/>
    <property type="project" value="TreeGrafter"/>
</dbReference>
<accession>A0A8D8XU83</accession>
<dbReference type="SMART" id="SM00892">
    <property type="entry name" value="Endonuclease_NS"/>
    <property type="match status" value="1"/>
</dbReference>
<feature type="active site" description="Proton acceptor" evidence="4">
    <location>
        <position position="235"/>
    </location>
</feature>
<dbReference type="EMBL" id="HBUF01344109">
    <property type="protein sequence ID" value="CAG6707405.1"/>
    <property type="molecule type" value="Transcribed_RNA"/>
</dbReference>
<name>A0A8D8XU83_9HEMI</name>
<dbReference type="GO" id="GO:0003676">
    <property type="term" value="F:nucleic acid binding"/>
    <property type="evidence" value="ECO:0007669"/>
    <property type="project" value="InterPro"/>
</dbReference>
<evidence type="ECO:0000256" key="2">
    <source>
        <dbReference type="ARBA" id="ARBA00022722"/>
    </source>
</evidence>
<feature type="chain" id="PRO_5035639138" description="DNA/RNA non-specific endonuclease/pyrophosphatase/phosphodiesterase domain-containing protein" evidence="6">
    <location>
        <begin position="19"/>
        <end position="405"/>
    </location>
</feature>
<evidence type="ECO:0000256" key="5">
    <source>
        <dbReference type="PIRSR" id="PIRSR640255-2"/>
    </source>
</evidence>
<dbReference type="InterPro" id="IPR044929">
    <property type="entry name" value="DNA/RNA_non-sp_Endonuclease_sf"/>
</dbReference>
<dbReference type="InterPro" id="IPR001604">
    <property type="entry name" value="Endo_G_ENPP1-like_dom"/>
</dbReference>
<evidence type="ECO:0000256" key="6">
    <source>
        <dbReference type="SAM" id="SignalP"/>
    </source>
</evidence>
<dbReference type="EMBL" id="HBUF01344107">
    <property type="protein sequence ID" value="CAG6707403.1"/>
    <property type="molecule type" value="Transcribed_RNA"/>
</dbReference>
<dbReference type="PANTHER" id="PTHR13966:SF19">
    <property type="entry name" value="NUCLEASE EXOG, MITOCHONDRIAL"/>
    <property type="match status" value="1"/>
</dbReference>
<dbReference type="Gene3D" id="3.40.570.10">
    <property type="entry name" value="Extracellular Endonuclease, subunit A"/>
    <property type="match status" value="1"/>
</dbReference>
<dbReference type="GO" id="GO:0006309">
    <property type="term" value="P:apoptotic DNA fragmentation"/>
    <property type="evidence" value="ECO:0007669"/>
    <property type="project" value="TreeGrafter"/>
</dbReference>
<feature type="binding site" evidence="5">
    <location>
        <position position="265"/>
    </location>
    <ligand>
        <name>Mg(2+)</name>
        <dbReference type="ChEBI" id="CHEBI:18420"/>
        <note>catalytic</note>
    </ligand>
</feature>
<dbReference type="CDD" id="cd00091">
    <property type="entry name" value="NUC"/>
    <property type="match status" value="1"/>
</dbReference>
<dbReference type="EMBL" id="HBUF01344110">
    <property type="protein sequence ID" value="CAG6707406.1"/>
    <property type="molecule type" value="Transcribed_RNA"/>
</dbReference>
<evidence type="ECO:0000259" key="7">
    <source>
        <dbReference type="SMART" id="SM00892"/>
    </source>
</evidence>
<dbReference type="GO" id="GO:0004521">
    <property type="term" value="F:RNA endonuclease activity"/>
    <property type="evidence" value="ECO:0007669"/>
    <property type="project" value="TreeGrafter"/>
</dbReference>
<dbReference type="FunFam" id="3.40.570.10:FF:000007">
    <property type="entry name" value="Alkaline nuclease"/>
    <property type="match status" value="1"/>
</dbReference>
<protein>
    <recommendedName>
        <fullName evidence="7">DNA/RNA non-specific endonuclease/pyrophosphatase/phosphodiesterase domain-containing protein</fullName>
    </recommendedName>
</protein>
<sequence>MWQSECVVWLVLLSVVFGYKQSYSGQYSYNRHEGCTISTNRDLPNPAGLLLSPYTLKIIYPEMGDKLLLDPGEEVRIACPGGYLQVKGQKRYEKNIVKCKAGNEFEYEDQVSPFYNFTCSDPPTSTLKRTGLCSLNKTQLMAGFTVLNQFIPLIEICFDEMRLRTLYTKNDISPDIQGRQINFPRKYFEEDQFFKNVSMSRVYSKGAQIKIMTDILQSRDLVNKYVGDDIIARGHLTPKGDFVYGAEQMATFYYVNAAPQWHKFNAGNWNDVEEGVRKLAIKRKITLTVYTGSFGVLYYPDKNNINRGIFLARDRKNNYFFPVPNLFWKVVYDPNSQSAIALVGHNNLHSVNQTDILCPDVSHEISWLSWNRTNVQKGFSYACELSTFRNKIGYLPKFTVTKLLK</sequence>